<evidence type="ECO:0000313" key="3">
    <source>
        <dbReference type="Proteomes" id="UP001217838"/>
    </source>
</evidence>
<evidence type="ECO:0000313" key="2">
    <source>
        <dbReference type="EMBL" id="MDC0675772.1"/>
    </source>
</evidence>
<protein>
    <submittedName>
        <fullName evidence="2">Uncharacterized protein</fullName>
    </submittedName>
</protein>
<dbReference type="EMBL" id="JAQNDN010000028">
    <property type="protein sequence ID" value="MDC0675772.1"/>
    <property type="molecule type" value="Genomic_DNA"/>
</dbReference>
<reference evidence="2 3" key="1">
    <citation type="submission" date="2022-11" db="EMBL/GenBank/DDBJ databases">
        <title>Minimal conservation of predation-associated metabolite biosynthetic gene clusters underscores biosynthetic potential of Myxococcota including descriptions for ten novel species: Archangium lansinium sp. nov., Myxococcus landrumus sp. nov., Nannocystis bai.</title>
        <authorList>
            <person name="Ahearne A."/>
            <person name="Stevens C."/>
            <person name="Dowd S."/>
        </authorList>
    </citation>
    <scope>NUCLEOTIDE SEQUENCE [LARGE SCALE GENOMIC DNA]</scope>
    <source>
        <strain evidence="2 3">NCELM</strain>
    </source>
</reference>
<keyword evidence="3" id="KW-1185">Reference proteome</keyword>
<evidence type="ECO:0000256" key="1">
    <source>
        <dbReference type="SAM" id="MobiDB-lite"/>
    </source>
</evidence>
<name>A0ABT5BS09_9BACT</name>
<dbReference type="Proteomes" id="UP001217838">
    <property type="component" value="Unassembled WGS sequence"/>
</dbReference>
<proteinExistence type="predicted"/>
<gene>
    <name evidence="2" type="ORF">POL58_49040</name>
</gene>
<organism evidence="2 3">
    <name type="scientific">Nannocystis radixulma</name>
    <dbReference type="NCBI Taxonomy" id="2995305"/>
    <lineage>
        <taxon>Bacteria</taxon>
        <taxon>Pseudomonadati</taxon>
        <taxon>Myxococcota</taxon>
        <taxon>Polyangia</taxon>
        <taxon>Nannocystales</taxon>
        <taxon>Nannocystaceae</taxon>
        <taxon>Nannocystis</taxon>
    </lineage>
</organism>
<dbReference type="RefSeq" id="WP_272011314.1">
    <property type="nucleotide sequence ID" value="NZ_JAQNDN010000028.1"/>
</dbReference>
<accession>A0ABT5BS09</accession>
<sequence length="85" mass="7987">MSSVVPAVVDGSVACPVDVDGVDEVTGSVGIVVGSVGLVSSDPDIGSAEVPSLAPAVSSPTGPAGRGTLNGQPAAVTSVSAAKTR</sequence>
<feature type="region of interest" description="Disordered" evidence="1">
    <location>
        <begin position="50"/>
        <end position="85"/>
    </location>
</feature>
<feature type="compositionally biased region" description="Polar residues" evidence="1">
    <location>
        <begin position="69"/>
        <end position="85"/>
    </location>
</feature>
<comment type="caution">
    <text evidence="2">The sequence shown here is derived from an EMBL/GenBank/DDBJ whole genome shotgun (WGS) entry which is preliminary data.</text>
</comment>